<reference evidence="13 14" key="1">
    <citation type="journal article" date="2016" name="J. Microbiol.">
        <title>Dankookia rubra gen. nov., sp. nov., an alphaproteobacterium isolated from sediment of a shallow stream.</title>
        <authorList>
            <person name="Kim W.H."/>
            <person name="Kim D.H."/>
            <person name="Kang K."/>
            <person name="Ahn T.Y."/>
        </authorList>
    </citation>
    <scope>NUCLEOTIDE SEQUENCE [LARGE SCALE GENOMIC DNA]</scope>
    <source>
        <strain evidence="13 14">JCM30602</strain>
    </source>
</reference>
<comment type="caution">
    <text evidence="13">The sequence shown here is derived from an EMBL/GenBank/DDBJ whole genome shotgun (WGS) entry which is preliminary data.</text>
</comment>
<protein>
    <recommendedName>
        <fullName evidence="12">Methylenetetrahydrofolate reductase</fullName>
        <ecNumber evidence="12">1.5.1.54</ecNumber>
    </recommendedName>
</protein>
<organism evidence="13 14">
    <name type="scientific">Dankookia rubra</name>
    <dbReference type="NCBI Taxonomy" id="1442381"/>
    <lineage>
        <taxon>Bacteria</taxon>
        <taxon>Pseudomonadati</taxon>
        <taxon>Pseudomonadota</taxon>
        <taxon>Alphaproteobacteria</taxon>
        <taxon>Acetobacterales</taxon>
        <taxon>Roseomonadaceae</taxon>
        <taxon>Dankookia</taxon>
    </lineage>
</organism>
<proteinExistence type="inferred from homology"/>
<dbReference type="NCBIfam" id="TIGR00676">
    <property type="entry name" value="fadh2"/>
    <property type="match status" value="1"/>
</dbReference>
<comment type="cofactor">
    <cofactor evidence="1 12">
        <name>FAD</name>
        <dbReference type="ChEBI" id="CHEBI:57692"/>
    </cofactor>
</comment>
<evidence type="ECO:0000256" key="8">
    <source>
        <dbReference type="ARBA" id="ARBA00023027"/>
    </source>
</evidence>
<evidence type="ECO:0000256" key="5">
    <source>
        <dbReference type="ARBA" id="ARBA00022630"/>
    </source>
</evidence>
<dbReference type="PANTHER" id="PTHR45754:SF3">
    <property type="entry name" value="METHYLENETETRAHYDROFOLATE REDUCTASE (NADPH)"/>
    <property type="match status" value="1"/>
</dbReference>
<evidence type="ECO:0000313" key="13">
    <source>
        <dbReference type="EMBL" id="TDH64505.1"/>
    </source>
</evidence>
<dbReference type="SUPFAM" id="SSF51730">
    <property type="entry name" value="FAD-linked oxidoreductase"/>
    <property type="match status" value="1"/>
</dbReference>
<name>A0A4V3AAR6_9PROT</name>
<keyword evidence="4" id="KW-0028">Amino-acid biosynthesis</keyword>
<keyword evidence="5 12" id="KW-0285">Flavoprotein</keyword>
<dbReference type="PANTHER" id="PTHR45754">
    <property type="entry name" value="METHYLENETETRAHYDROFOLATE REDUCTASE"/>
    <property type="match status" value="1"/>
</dbReference>
<evidence type="ECO:0000313" key="14">
    <source>
        <dbReference type="Proteomes" id="UP000295096"/>
    </source>
</evidence>
<keyword evidence="9" id="KW-0486">Methionine biosynthesis</keyword>
<dbReference type="GO" id="GO:0071949">
    <property type="term" value="F:FAD binding"/>
    <property type="evidence" value="ECO:0007669"/>
    <property type="project" value="TreeGrafter"/>
</dbReference>
<dbReference type="RefSeq" id="WP_133286661.1">
    <property type="nucleotide sequence ID" value="NZ_SMSJ01000001.1"/>
</dbReference>
<evidence type="ECO:0000256" key="1">
    <source>
        <dbReference type="ARBA" id="ARBA00001974"/>
    </source>
</evidence>
<dbReference type="AlphaFoldDB" id="A0A4V3AAR6"/>
<keyword evidence="14" id="KW-1185">Reference proteome</keyword>
<dbReference type="UniPathway" id="UPA00193"/>
<dbReference type="GO" id="GO:0035999">
    <property type="term" value="P:tetrahydrofolate interconversion"/>
    <property type="evidence" value="ECO:0007669"/>
    <property type="project" value="UniProtKB-UniPathway"/>
</dbReference>
<dbReference type="GO" id="GO:0009086">
    <property type="term" value="P:methionine biosynthetic process"/>
    <property type="evidence" value="ECO:0007669"/>
    <property type="project" value="UniProtKB-KW"/>
</dbReference>
<evidence type="ECO:0000256" key="4">
    <source>
        <dbReference type="ARBA" id="ARBA00022605"/>
    </source>
</evidence>
<dbReference type="InterPro" id="IPR029041">
    <property type="entry name" value="FAD-linked_oxidoreductase-like"/>
</dbReference>
<evidence type="ECO:0000256" key="12">
    <source>
        <dbReference type="RuleBase" id="RU003862"/>
    </source>
</evidence>
<dbReference type="OrthoDB" id="9812555at2"/>
<evidence type="ECO:0000256" key="10">
    <source>
        <dbReference type="ARBA" id="ARBA00034478"/>
    </source>
</evidence>
<gene>
    <name evidence="13" type="primary">metF</name>
    <name evidence="13" type="ORF">E2C06_00745</name>
</gene>
<evidence type="ECO:0000256" key="3">
    <source>
        <dbReference type="ARBA" id="ARBA00006743"/>
    </source>
</evidence>
<evidence type="ECO:0000256" key="2">
    <source>
        <dbReference type="ARBA" id="ARBA00004777"/>
    </source>
</evidence>
<dbReference type="InterPro" id="IPR003171">
    <property type="entry name" value="Mehydrof_redctse-like"/>
</dbReference>
<evidence type="ECO:0000256" key="7">
    <source>
        <dbReference type="ARBA" id="ARBA00023002"/>
    </source>
</evidence>
<comment type="catalytic activity">
    <reaction evidence="11">
        <text>(6S)-5-methyl-5,6,7,8-tetrahydrofolate + NAD(+) = (6R)-5,10-methylene-5,6,7,8-tetrahydrofolate + NADH + H(+)</text>
        <dbReference type="Rhea" id="RHEA:19821"/>
        <dbReference type="ChEBI" id="CHEBI:15378"/>
        <dbReference type="ChEBI" id="CHEBI:15636"/>
        <dbReference type="ChEBI" id="CHEBI:18608"/>
        <dbReference type="ChEBI" id="CHEBI:57540"/>
        <dbReference type="ChEBI" id="CHEBI:57945"/>
        <dbReference type="EC" id="1.5.1.54"/>
    </reaction>
    <physiologicalReaction direction="right-to-left" evidence="11">
        <dbReference type="Rhea" id="RHEA:19823"/>
    </physiologicalReaction>
</comment>
<dbReference type="Pfam" id="PF02219">
    <property type="entry name" value="MTHFR"/>
    <property type="match status" value="1"/>
</dbReference>
<dbReference type="EC" id="1.5.1.54" evidence="12"/>
<comment type="pathway">
    <text evidence="10">Amino-acid biosynthesis; L-methionine biosynthesis via de novo pathway.</text>
</comment>
<comment type="pathway">
    <text evidence="2 12">One-carbon metabolism; tetrahydrofolate interconversion.</text>
</comment>
<dbReference type="GO" id="GO:0106312">
    <property type="term" value="F:methylenetetrahydrofolate reductase (NADH) activity"/>
    <property type="evidence" value="ECO:0007669"/>
    <property type="project" value="UniProtKB-EC"/>
</dbReference>
<dbReference type="Gene3D" id="3.20.20.220">
    <property type="match status" value="1"/>
</dbReference>
<dbReference type="CDD" id="cd00537">
    <property type="entry name" value="MTHFR"/>
    <property type="match status" value="1"/>
</dbReference>
<sequence length="326" mass="35532">MDQTFTEPADRRRPEATRGTLQRWLTGPRVDGLPQLAALPAPALSFEFFPPKTDALESQLWSCIRRLEPLAPRFVSVTYGAGGTTQARTHATLSRIVQETSLTPAAHLTCVGASRGEVDDVARAYWTAGVRHIVALRGDPPAGAERYEAHPEGYAYAADLVAGLTRVAPFEISVAAYPEVHPTALSADHDLDNLKRKIDAGATRAITQYFFDSDVFLRFLDRCLAAGITMPIVPGIMPVSNFTQMKKFSAMCGAGVPDWMGRLFEGLEDDVETRRMVAAVVAAEQVRLLQANGVDEFHFYTLNRPDLVFAIAHILGARPRAAASPA</sequence>
<dbReference type="Proteomes" id="UP000295096">
    <property type="component" value="Unassembled WGS sequence"/>
</dbReference>
<evidence type="ECO:0000256" key="11">
    <source>
        <dbReference type="ARBA" id="ARBA00048628"/>
    </source>
</evidence>
<dbReference type="GO" id="GO:0005829">
    <property type="term" value="C:cytosol"/>
    <property type="evidence" value="ECO:0007669"/>
    <property type="project" value="InterPro"/>
</dbReference>
<keyword evidence="7 12" id="KW-0560">Oxidoreductase</keyword>
<dbReference type="EMBL" id="SMSJ01000001">
    <property type="protein sequence ID" value="TDH64505.1"/>
    <property type="molecule type" value="Genomic_DNA"/>
</dbReference>
<evidence type="ECO:0000256" key="9">
    <source>
        <dbReference type="ARBA" id="ARBA00023167"/>
    </source>
</evidence>
<keyword evidence="6 12" id="KW-0274">FAD</keyword>
<evidence type="ECO:0000256" key="6">
    <source>
        <dbReference type="ARBA" id="ARBA00022827"/>
    </source>
</evidence>
<keyword evidence="8" id="KW-0520">NAD</keyword>
<comment type="similarity">
    <text evidence="3 12">Belongs to the methylenetetrahydrofolate reductase family.</text>
</comment>
<dbReference type="InterPro" id="IPR004620">
    <property type="entry name" value="MTHF_reductase_bac"/>
</dbReference>
<accession>A0A4V3AAR6</accession>